<dbReference type="Proteomes" id="UP000316801">
    <property type="component" value="Unassembled WGS sequence"/>
</dbReference>
<evidence type="ECO:0000256" key="6">
    <source>
        <dbReference type="ARBA" id="ARBA00023136"/>
    </source>
</evidence>
<dbReference type="InterPro" id="IPR035906">
    <property type="entry name" value="MetI-like_sf"/>
</dbReference>
<keyword evidence="5 7" id="KW-1133">Transmembrane helix</keyword>
<accession>A0A549TDR8</accession>
<keyword evidence="4 7" id="KW-0812">Transmembrane</keyword>
<dbReference type="InterPro" id="IPR045621">
    <property type="entry name" value="BPD_transp_1_N"/>
</dbReference>
<keyword evidence="6 7" id="KW-0472">Membrane</keyword>
<organism evidence="9 10">
    <name type="scientific">Rhizobium straminoryzae</name>
    <dbReference type="NCBI Taxonomy" id="1387186"/>
    <lineage>
        <taxon>Bacteria</taxon>
        <taxon>Pseudomonadati</taxon>
        <taxon>Pseudomonadota</taxon>
        <taxon>Alphaproteobacteria</taxon>
        <taxon>Hyphomicrobiales</taxon>
        <taxon>Rhizobiaceae</taxon>
        <taxon>Rhizobium/Agrobacterium group</taxon>
        <taxon>Rhizobium</taxon>
    </lineage>
</organism>
<reference evidence="9 10" key="1">
    <citation type="submission" date="2019-07" db="EMBL/GenBank/DDBJ databases">
        <title>Ln-dependent methylotrophs.</title>
        <authorList>
            <person name="Tani A."/>
        </authorList>
    </citation>
    <scope>NUCLEOTIDE SEQUENCE [LARGE SCALE GENOMIC DNA]</scope>
    <source>
        <strain evidence="9 10">SM12</strain>
    </source>
</reference>
<dbReference type="GO" id="GO:0071916">
    <property type="term" value="F:dipeptide transmembrane transporter activity"/>
    <property type="evidence" value="ECO:0007669"/>
    <property type="project" value="TreeGrafter"/>
</dbReference>
<feature type="transmembrane region" description="Helical" evidence="7">
    <location>
        <begin position="9"/>
        <end position="29"/>
    </location>
</feature>
<feature type="domain" description="ABC transmembrane type-1" evidence="8">
    <location>
        <begin position="95"/>
        <end position="300"/>
    </location>
</feature>
<evidence type="ECO:0000259" key="8">
    <source>
        <dbReference type="PROSITE" id="PS50928"/>
    </source>
</evidence>
<evidence type="ECO:0000313" key="9">
    <source>
        <dbReference type="EMBL" id="TRL40230.1"/>
    </source>
</evidence>
<evidence type="ECO:0000256" key="1">
    <source>
        <dbReference type="ARBA" id="ARBA00004651"/>
    </source>
</evidence>
<keyword evidence="3" id="KW-1003">Cell membrane</keyword>
<proteinExistence type="inferred from homology"/>
<dbReference type="GO" id="GO:0005886">
    <property type="term" value="C:plasma membrane"/>
    <property type="evidence" value="ECO:0007669"/>
    <property type="project" value="UniProtKB-SubCell"/>
</dbReference>
<comment type="caution">
    <text evidence="9">The sequence shown here is derived from an EMBL/GenBank/DDBJ whole genome shotgun (WGS) entry which is preliminary data.</text>
</comment>
<comment type="subcellular location">
    <subcellularLocation>
        <location evidence="1 7">Cell membrane</location>
        <topology evidence="1 7">Multi-pass membrane protein</topology>
    </subcellularLocation>
</comment>
<feature type="transmembrane region" description="Helical" evidence="7">
    <location>
        <begin position="281"/>
        <end position="307"/>
    </location>
</feature>
<feature type="transmembrane region" description="Helical" evidence="7">
    <location>
        <begin position="99"/>
        <end position="119"/>
    </location>
</feature>
<feature type="transmembrane region" description="Helical" evidence="7">
    <location>
        <begin position="131"/>
        <end position="152"/>
    </location>
</feature>
<keyword evidence="2 7" id="KW-0813">Transport</keyword>
<feature type="transmembrane region" description="Helical" evidence="7">
    <location>
        <begin position="172"/>
        <end position="196"/>
    </location>
</feature>
<dbReference type="Pfam" id="PF00528">
    <property type="entry name" value="BPD_transp_1"/>
    <property type="match status" value="1"/>
</dbReference>
<dbReference type="Gene3D" id="1.10.3720.10">
    <property type="entry name" value="MetI-like"/>
    <property type="match status" value="1"/>
</dbReference>
<gene>
    <name evidence="9" type="ORF">FNA46_06685</name>
</gene>
<dbReference type="PANTHER" id="PTHR43163">
    <property type="entry name" value="DIPEPTIDE TRANSPORT SYSTEM PERMEASE PROTEIN DPPB-RELATED"/>
    <property type="match status" value="1"/>
</dbReference>
<evidence type="ECO:0000256" key="5">
    <source>
        <dbReference type="ARBA" id="ARBA00022989"/>
    </source>
</evidence>
<sequence>MSNFVVRRLLSVIPIAFIVLITVFLLLHIGPGDPAALIAGENATRDQIEAIRERLFLDRPLLEQLFLYLSNVAHLDLGQSVYSGFPVLKLILQRVEPTAVLAVSTLILSVLIAVPMGVWGAWRAGSAIDTFLIVASVVGFSVPVFVIGYVLVDLFALRAGWLPVQGYKPLSSGFWNCLRSITLPSITLSFLFSALVARITRATMLEVLAEDYIRTARAKGANNRRILIVHALKNIGVPVVTVIGTSFAALLGGVVITESVFNIPGMGRLTVDAILTRDYPVVQGVLIVFSFVLIAVNLLVDLSYALFDPRVRQ</sequence>
<dbReference type="EMBL" id="VJMG01000015">
    <property type="protein sequence ID" value="TRL40230.1"/>
    <property type="molecule type" value="Genomic_DNA"/>
</dbReference>
<dbReference type="SUPFAM" id="SSF161098">
    <property type="entry name" value="MetI-like"/>
    <property type="match status" value="1"/>
</dbReference>
<dbReference type="Pfam" id="PF19300">
    <property type="entry name" value="BPD_transp_1_N"/>
    <property type="match status" value="1"/>
</dbReference>
<evidence type="ECO:0000313" key="10">
    <source>
        <dbReference type="Proteomes" id="UP000316801"/>
    </source>
</evidence>
<protein>
    <submittedName>
        <fullName evidence="9">ABC transporter permease</fullName>
    </submittedName>
</protein>
<evidence type="ECO:0000256" key="3">
    <source>
        <dbReference type="ARBA" id="ARBA00022475"/>
    </source>
</evidence>
<comment type="similarity">
    <text evidence="7">Belongs to the binding-protein-dependent transport system permease family.</text>
</comment>
<dbReference type="PROSITE" id="PS50928">
    <property type="entry name" value="ABC_TM1"/>
    <property type="match status" value="1"/>
</dbReference>
<name>A0A549TDR8_9HYPH</name>
<dbReference type="PANTHER" id="PTHR43163:SF6">
    <property type="entry name" value="DIPEPTIDE TRANSPORT SYSTEM PERMEASE PROTEIN DPPB-RELATED"/>
    <property type="match status" value="1"/>
</dbReference>
<evidence type="ECO:0000256" key="7">
    <source>
        <dbReference type="RuleBase" id="RU363032"/>
    </source>
</evidence>
<dbReference type="InterPro" id="IPR000515">
    <property type="entry name" value="MetI-like"/>
</dbReference>
<dbReference type="CDD" id="cd06261">
    <property type="entry name" value="TM_PBP2"/>
    <property type="match status" value="1"/>
</dbReference>
<keyword evidence="10" id="KW-1185">Reference proteome</keyword>
<feature type="transmembrane region" description="Helical" evidence="7">
    <location>
        <begin position="235"/>
        <end position="261"/>
    </location>
</feature>
<evidence type="ECO:0000256" key="4">
    <source>
        <dbReference type="ARBA" id="ARBA00022692"/>
    </source>
</evidence>
<evidence type="ECO:0000256" key="2">
    <source>
        <dbReference type="ARBA" id="ARBA00022448"/>
    </source>
</evidence>
<dbReference type="AlphaFoldDB" id="A0A549TDR8"/>
<dbReference type="RefSeq" id="WP_143124340.1">
    <property type="nucleotide sequence ID" value="NZ_VJMG01000015.1"/>
</dbReference>